<proteinExistence type="predicted"/>
<name>A0A9N8JJA0_9PEZI</name>
<dbReference type="EMBL" id="CAIJEN010000007">
    <property type="protein sequence ID" value="CAD0088909.1"/>
    <property type="molecule type" value="Genomic_DNA"/>
</dbReference>
<comment type="caution">
    <text evidence="1">The sequence shown here is derived from an EMBL/GenBank/DDBJ whole genome shotgun (WGS) entry which is preliminary data.</text>
</comment>
<accession>A0A9N8JJA0</accession>
<gene>
    <name evidence="1" type="ORF">AWRI4619_LOCUS5506</name>
</gene>
<dbReference type="Proteomes" id="UP000716446">
    <property type="component" value="Unassembled WGS sequence"/>
</dbReference>
<evidence type="ECO:0000313" key="2">
    <source>
        <dbReference type="Proteomes" id="UP000716446"/>
    </source>
</evidence>
<sequence length="178" mass="20142">MSTIGYYPLFCTTPQLSLKLIQKLMTEARDVDYNVQNCFVLVASPDQQSFNRGLKPLTKPISCGFVGAEIEHLAGVSAQRFNDKLSDENNDKINQDMFVVIDERTLEDGTLRVVQSDLGPVYDEDGEIVSDEDVDRLETVRCEIRQVGWLLALLQEEVMIQFKVNQEVPLRDDDVAVL</sequence>
<evidence type="ECO:0000313" key="1">
    <source>
        <dbReference type="EMBL" id="CAD0088909.1"/>
    </source>
</evidence>
<reference evidence="1" key="1">
    <citation type="submission" date="2020-06" db="EMBL/GenBank/DDBJ databases">
        <authorList>
            <person name="Onetto C."/>
        </authorList>
    </citation>
    <scope>NUCLEOTIDE SEQUENCE</scope>
</reference>
<organism evidence="1 2">
    <name type="scientific">Aureobasidium vineae</name>
    <dbReference type="NCBI Taxonomy" id="2773715"/>
    <lineage>
        <taxon>Eukaryota</taxon>
        <taxon>Fungi</taxon>
        <taxon>Dikarya</taxon>
        <taxon>Ascomycota</taxon>
        <taxon>Pezizomycotina</taxon>
        <taxon>Dothideomycetes</taxon>
        <taxon>Dothideomycetidae</taxon>
        <taxon>Dothideales</taxon>
        <taxon>Saccotheciaceae</taxon>
        <taxon>Aureobasidium</taxon>
    </lineage>
</organism>
<keyword evidence="2" id="KW-1185">Reference proteome</keyword>
<protein>
    <submittedName>
        <fullName evidence="1">Uncharacterized protein</fullName>
    </submittedName>
</protein>
<dbReference type="AlphaFoldDB" id="A0A9N8JJA0"/>